<dbReference type="InterPro" id="IPR029045">
    <property type="entry name" value="ClpP/crotonase-like_dom_sf"/>
</dbReference>
<dbReference type="SUPFAM" id="SSF52096">
    <property type="entry name" value="ClpP/crotonase"/>
    <property type="match status" value="1"/>
</dbReference>
<name>A0ABS8L1N3_9HYPH</name>
<evidence type="ECO:0000313" key="3">
    <source>
        <dbReference type="Proteomes" id="UP001198862"/>
    </source>
</evidence>
<keyword evidence="1" id="KW-0812">Transmembrane</keyword>
<evidence type="ECO:0008006" key="4">
    <source>
        <dbReference type="Google" id="ProtNLM"/>
    </source>
</evidence>
<dbReference type="RefSeq" id="WP_230553659.1">
    <property type="nucleotide sequence ID" value="NZ_JAJISD010000013.1"/>
</dbReference>
<sequence length="422" mass="44812">MISEEQVSVGAVRRAAAGDAEGIARLFPSFPPLASTSDTRAIFVIGEEAAPLGVVLLEQRPDHLSVGPLEVASGDERFDVARTLIAFAELTARAIGLRQVRLVPGSLPSELALSLGYGDGTKRIRTGKLARMIDHLEAVGVPPWRDGAAPFDFTLYYRGIWAAMALLVGFGSISIAVFGPGHVTLLHVLGPALLCASASLFAIMQVILIVLAARRRARPLVALGTFVAAALSIAGIGGLFLERAVPSIGELWAIYTGDEALDTLTVSVSPDGTTLNVEGAYGTRSAETVRTALDKHPSVRRVVLAGPGGRIGAAFEINRMIRNRKLATRVDTGCASACTIAFLGGIDRSISPSGRLGFHQGSFPGMSANDMYESNRDVRRFLVASGVTPEFAQRVTDTPHDEIWTPTPQELLAGRVVQRVNR</sequence>
<comment type="caution">
    <text evidence="2">The sequence shown here is derived from an EMBL/GenBank/DDBJ whole genome shotgun (WGS) entry which is preliminary data.</text>
</comment>
<dbReference type="Gene3D" id="3.90.226.10">
    <property type="entry name" value="2-enoyl-CoA Hydratase, Chain A, domain 1"/>
    <property type="match status" value="1"/>
</dbReference>
<keyword evidence="1" id="KW-1133">Transmembrane helix</keyword>
<protein>
    <recommendedName>
        <fullName evidence="4">N-acetyltransferase domain-containing protein</fullName>
    </recommendedName>
</protein>
<keyword evidence="1" id="KW-0472">Membrane</keyword>
<proteinExistence type="predicted"/>
<gene>
    <name evidence="2" type="ORF">LJ725_24955</name>
</gene>
<feature type="transmembrane region" description="Helical" evidence="1">
    <location>
        <begin position="191"/>
        <end position="213"/>
    </location>
</feature>
<feature type="transmembrane region" description="Helical" evidence="1">
    <location>
        <begin position="155"/>
        <end position="179"/>
    </location>
</feature>
<keyword evidence="3" id="KW-1185">Reference proteome</keyword>
<evidence type="ECO:0000313" key="2">
    <source>
        <dbReference type="EMBL" id="MCC8432239.1"/>
    </source>
</evidence>
<reference evidence="2 3" key="1">
    <citation type="submission" date="2021-11" db="EMBL/GenBank/DDBJ databases">
        <authorList>
            <person name="Lee D.-H."/>
            <person name="Kim S.-B."/>
        </authorList>
    </citation>
    <scope>NUCLEOTIDE SEQUENCE [LARGE SCALE GENOMIC DNA]</scope>
    <source>
        <strain evidence="2 3">KCTC 52223</strain>
    </source>
</reference>
<dbReference type="EMBL" id="JAJISD010000013">
    <property type="protein sequence ID" value="MCC8432239.1"/>
    <property type="molecule type" value="Genomic_DNA"/>
</dbReference>
<dbReference type="Proteomes" id="UP001198862">
    <property type="component" value="Unassembled WGS sequence"/>
</dbReference>
<feature type="transmembrane region" description="Helical" evidence="1">
    <location>
        <begin position="220"/>
        <end position="241"/>
    </location>
</feature>
<evidence type="ECO:0000256" key="1">
    <source>
        <dbReference type="SAM" id="Phobius"/>
    </source>
</evidence>
<accession>A0ABS8L1N3</accession>
<organism evidence="2 3">
    <name type="scientific">Reyranella aquatilis</name>
    <dbReference type="NCBI Taxonomy" id="2035356"/>
    <lineage>
        <taxon>Bacteria</taxon>
        <taxon>Pseudomonadati</taxon>
        <taxon>Pseudomonadota</taxon>
        <taxon>Alphaproteobacteria</taxon>
        <taxon>Hyphomicrobiales</taxon>
        <taxon>Reyranellaceae</taxon>
        <taxon>Reyranella</taxon>
    </lineage>
</organism>